<feature type="transmembrane region" description="Helical" evidence="1">
    <location>
        <begin position="60"/>
        <end position="78"/>
    </location>
</feature>
<comment type="caution">
    <text evidence="2">The sequence shown here is derived from an EMBL/GenBank/DDBJ whole genome shotgun (WGS) entry which is preliminary data.</text>
</comment>
<dbReference type="AlphaFoldDB" id="A0ABD3S5I1"/>
<name>A0ABD3S5I1_9LAMI</name>
<keyword evidence="1" id="KW-0472">Membrane</keyword>
<keyword evidence="1" id="KW-1133">Transmembrane helix</keyword>
<evidence type="ECO:0000313" key="2">
    <source>
        <dbReference type="EMBL" id="KAL3819755.1"/>
    </source>
</evidence>
<organism evidence="2 3">
    <name type="scientific">Penstemon smallii</name>
    <dbReference type="NCBI Taxonomy" id="265156"/>
    <lineage>
        <taxon>Eukaryota</taxon>
        <taxon>Viridiplantae</taxon>
        <taxon>Streptophyta</taxon>
        <taxon>Embryophyta</taxon>
        <taxon>Tracheophyta</taxon>
        <taxon>Spermatophyta</taxon>
        <taxon>Magnoliopsida</taxon>
        <taxon>eudicotyledons</taxon>
        <taxon>Gunneridae</taxon>
        <taxon>Pentapetalae</taxon>
        <taxon>asterids</taxon>
        <taxon>lamiids</taxon>
        <taxon>Lamiales</taxon>
        <taxon>Plantaginaceae</taxon>
        <taxon>Cheloneae</taxon>
        <taxon>Penstemon</taxon>
    </lineage>
</organism>
<evidence type="ECO:0000256" key="1">
    <source>
        <dbReference type="SAM" id="Phobius"/>
    </source>
</evidence>
<dbReference type="Proteomes" id="UP001634393">
    <property type="component" value="Unassembled WGS sequence"/>
</dbReference>
<keyword evidence="1" id="KW-0812">Transmembrane</keyword>
<dbReference type="EMBL" id="JBJXBP010000007">
    <property type="protein sequence ID" value="KAL3819755.1"/>
    <property type="molecule type" value="Genomic_DNA"/>
</dbReference>
<accession>A0ABD3S5I1</accession>
<evidence type="ECO:0000313" key="3">
    <source>
        <dbReference type="Proteomes" id="UP001634393"/>
    </source>
</evidence>
<reference evidence="2 3" key="1">
    <citation type="submission" date="2024-12" db="EMBL/GenBank/DDBJ databases">
        <title>The unique morphological basis and parallel evolutionary history of personate flowers in Penstemon.</title>
        <authorList>
            <person name="Depatie T.H."/>
            <person name="Wessinger C.A."/>
        </authorList>
    </citation>
    <scope>NUCLEOTIDE SEQUENCE [LARGE SCALE GENOMIC DNA]</scope>
    <source>
        <strain evidence="2">WTNN_2</strain>
        <tissue evidence="2">Leaf</tissue>
    </source>
</reference>
<sequence length="86" mass="9699">MMAILACVMIPNCPSPPSTAWKRSVPIEFHIGYVRLVCGVENYLHIVSFLFWGLSSCPNISLAYLICLICVLVITLLWKSKWKGNK</sequence>
<keyword evidence="3" id="KW-1185">Reference proteome</keyword>
<protein>
    <submittedName>
        <fullName evidence="2">Uncharacterized protein</fullName>
    </submittedName>
</protein>
<gene>
    <name evidence="2" type="ORF">ACJIZ3_005660</name>
</gene>
<proteinExistence type="predicted"/>